<comment type="caution">
    <text evidence="1">The sequence shown here is derived from an EMBL/GenBank/DDBJ whole genome shotgun (WGS) entry which is preliminary data.</text>
</comment>
<dbReference type="Proteomes" id="UP001157974">
    <property type="component" value="Unassembled WGS sequence"/>
</dbReference>
<gene>
    <name evidence="1" type="ORF">NDN08_002188</name>
</gene>
<proteinExistence type="predicted"/>
<protein>
    <submittedName>
        <fullName evidence="1">Uncharacterized protein</fullName>
    </submittedName>
</protein>
<sequence length="66" mass="7533">MKVGRLLRDLNSRDATLIDRPVQSRKMNDQNATVANCVLLSSRHGAIQKRPFCQKVEAIYTLYIQS</sequence>
<name>A0AAV8UVV0_9RHOD</name>
<evidence type="ECO:0000313" key="1">
    <source>
        <dbReference type="EMBL" id="KAJ8905683.1"/>
    </source>
</evidence>
<reference evidence="1 2" key="1">
    <citation type="journal article" date="2023" name="Nat. Commun.">
        <title>Origin of minicircular mitochondrial genomes in red algae.</title>
        <authorList>
            <person name="Lee Y."/>
            <person name="Cho C.H."/>
            <person name="Lee Y.M."/>
            <person name="Park S.I."/>
            <person name="Yang J.H."/>
            <person name="West J.A."/>
            <person name="Bhattacharya D."/>
            <person name="Yoon H.S."/>
        </authorList>
    </citation>
    <scope>NUCLEOTIDE SEQUENCE [LARGE SCALE GENOMIC DNA]</scope>
    <source>
        <strain evidence="1 2">CCMP1338</strain>
        <tissue evidence="1">Whole cell</tissue>
    </source>
</reference>
<accession>A0AAV8UVV0</accession>
<evidence type="ECO:0000313" key="2">
    <source>
        <dbReference type="Proteomes" id="UP001157974"/>
    </source>
</evidence>
<dbReference type="AlphaFoldDB" id="A0AAV8UVV0"/>
<keyword evidence="2" id="KW-1185">Reference proteome</keyword>
<organism evidence="1 2">
    <name type="scientific">Rhodosorus marinus</name>
    <dbReference type="NCBI Taxonomy" id="101924"/>
    <lineage>
        <taxon>Eukaryota</taxon>
        <taxon>Rhodophyta</taxon>
        <taxon>Stylonematophyceae</taxon>
        <taxon>Stylonematales</taxon>
        <taxon>Stylonemataceae</taxon>
        <taxon>Rhodosorus</taxon>
    </lineage>
</organism>
<dbReference type="EMBL" id="JAMWBK010000004">
    <property type="protein sequence ID" value="KAJ8905683.1"/>
    <property type="molecule type" value="Genomic_DNA"/>
</dbReference>